<proteinExistence type="predicted"/>
<organism evidence="1 2">
    <name type="scientific">Polarella glacialis</name>
    <name type="common">Dinoflagellate</name>
    <dbReference type="NCBI Taxonomy" id="89957"/>
    <lineage>
        <taxon>Eukaryota</taxon>
        <taxon>Sar</taxon>
        <taxon>Alveolata</taxon>
        <taxon>Dinophyceae</taxon>
        <taxon>Suessiales</taxon>
        <taxon>Suessiaceae</taxon>
        <taxon>Polarella</taxon>
    </lineage>
</organism>
<gene>
    <name evidence="1" type="ORF">PGLA2088_LOCUS32428</name>
</gene>
<reference evidence="1" key="1">
    <citation type="submission" date="2021-02" db="EMBL/GenBank/DDBJ databases">
        <authorList>
            <person name="Dougan E. K."/>
            <person name="Rhodes N."/>
            <person name="Thang M."/>
            <person name="Chan C."/>
        </authorList>
    </citation>
    <scope>NUCLEOTIDE SEQUENCE</scope>
</reference>
<accession>A0A813KEU6</accession>
<dbReference type="Proteomes" id="UP000626109">
    <property type="component" value="Unassembled WGS sequence"/>
</dbReference>
<sequence length="111" mass="12455">GFQGTWRDYILSPLNNSGQRIDLVPRRGKLYLGGRWGQAIEEASKEELRGFSPEAVRQILEILEQFARASPQGAELVLAAAEQTKKATKECLQMGTFHELPVWDPEDPDSD</sequence>
<protein>
    <submittedName>
        <fullName evidence="1">Uncharacterized protein</fullName>
    </submittedName>
</protein>
<dbReference type="AlphaFoldDB" id="A0A813KEU6"/>
<evidence type="ECO:0000313" key="2">
    <source>
        <dbReference type="Proteomes" id="UP000626109"/>
    </source>
</evidence>
<comment type="caution">
    <text evidence="1">The sequence shown here is derived from an EMBL/GenBank/DDBJ whole genome shotgun (WGS) entry which is preliminary data.</text>
</comment>
<feature type="non-terminal residue" evidence="1">
    <location>
        <position position="111"/>
    </location>
</feature>
<evidence type="ECO:0000313" key="1">
    <source>
        <dbReference type="EMBL" id="CAE8702439.1"/>
    </source>
</evidence>
<dbReference type="EMBL" id="CAJNNW010030096">
    <property type="protein sequence ID" value="CAE8702439.1"/>
    <property type="molecule type" value="Genomic_DNA"/>
</dbReference>
<name>A0A813KEU6_POLGL</name>